<dbReference type="InterPro" id="IPR052185">
    <property type="entry name" value="IPC_Synthase-Related"/>
</dbReference>
<keyword evidence="3 6" id="KW-1133">Transmembrane helix</keyword>
<evidence type="ECO:0000313" key="8">
    <source>
        <dbReference type="EMBL" id="EEQ30631.1"/>
    </source>
</evidence>
<feature type="transmembrane region" description="Helical" evidence="6">
    <location>
        <begin position="180"/>
        <end position="202"/>
    </location>
</feature>
<dbReference type="InterPro" id="IPR026841">
    <property type="entry name" value="Aur1/Ipt1"/>
</dbReference>
<feature type="transmembrane region" description="Helical" evidence="6">
    <location>
        <begin position="146"/>
        <end position="168"/>
    </location>
</feature>
<dbReference type="GO" id="GO:0016020">
    <property type="term" value="C:membrane"/>
    <property type="evidence" value="ECO:0007669"/>
    <property type="project" value="UniProtKB-SubCell"/>
</dbReference>
<feature type="transmembrane region" description="Helical" evidence="6">
    <location>
        <begin position="101"/>
        <end position="134"/>
    </location>
</feature>
<dbReference type="AlphaFoldDB" id="C5FLQ9"/>
<organism evidence="8 9">
    <name type="scientific">Arthroderma otae (strain ATCC MYA-4605 / CBS 113480)</name>
    <name type="common">Microsporum canis</name>
    <dbReference type="NCBI Taxonomy" id="554155"/>
    <lineage>
        <taxon>Eukaryota</taxon>
        <taxon>Fungi</taxon>
        <taxon>Dikarya</taxon>
        <taxon>Ascomycota</taxon>
        <taxon>Pezizomycotina</taxon>
        <taxon>Eurotiomycetes</taxon>
        <taxon>Eurotiomycetidae</taxon>
        <taxon>Onygenales</taxon>
        <taxon>Arthrodermataceae</taxon>
        <taxon>Microsporum</taxon>
    </lineage>
</organism>
<dbReference type="PANTHER" id="PTHR31310:SF11">
    <property type="entry name" value="INOSITOL PHOSPHORYLCERAMIDE SYNTHASE CATALYTIC SUBUNIT AUR1"/>
    <property type="match status" value="1"/>
</dbReference>
<dbReference type="InterPro" id="IPR000326">
    <property type="entry name" value="PAP2/HPO"/>
</dbReference>
<dbReference type="SMART" id="SM00014">
    <property type="entry name" value="acidPPc"/>
    <property type="match status" value="1"/>
</dbReference>
<dbReference type="HOGENOM" id="CLU_030747_0_1_1"/>
<dbReference type="Pfam" id="PF14378">
    <property type="entry name" value="PAP2_3"/>
    <property type="match status" value="2"/>
</dbReference>
<evidence type="ECO:0000256" key="1">
    <source>
        <dbReference type="ARBA" id="ARBA00004141"/>
    </source>
</evidence>
<feature type="transmembrane region" description="Helical" evidence="6">
    <location>
        <begin position="289"/>
        <end position="309"/>
    </location>
</feature>
<dbReference type="PANTHER" id="PTHR31310">
    <property type="match status" value="1"/>
</dbReference>
<name>C5FLQ9_ARTOC</name>
<dbReference type="STRING" id="554155.C5FLQ9"/>
<evidence type="ECO:0000256" key="5">
    <source>
        <dbReference type="SAM" id="MobiDB-lite"/>
    </source>
</evidence>
<dbReference type="RefSeq" id="XP_002847944.1">
    <property type="nucleotide sequence ID" value="XM_002847898.1"/>
</dbReference>
<dbReference type="eggNOG" id="ENOG502QPQM">
    <property type="taxonomic scope" value="Eukaryota"/>
</dbReference>
<feature type="transmembrane region" description="Helical" evidence="6">
    <location>
        <begin position="209"/>
        <end position="228"/>
    </location>
</feature>
<dbReference type="VEuPathDB" id="FungiDB:MCYG_03450"/>
<accession>C5FLQ9</accession>
<dbReference type="EMBL" id="DS995703">
    <property type="protein sequence ID" value="EEQ30631.1"/>
    <property type="molecule type" value="Genomic_DNA"/>
</dbReference>
<dbReference type="GO" id="GO:0030148">
    <property type="term" value="P:sphingolipid biosynthetic process"/>
    <property type="evidence" value="ECO:0007669"/>
    <property type="project" value="TreeGrafter"/>
</dbReference>
<dbReference type="GO" id="GO:0070916">
    <property type="term" value="C:inositol phosphoceramide synthase complex"/>
    <property type="evidence" value="ECO:0007669"/>
    <property type="project" value="TreeGrafter"/>
</dbReference>
<sequence>MASWKDHPLAKPPLLIPWRSLQLLLPLPSRLRRRIRSKLRSRTSPSSSITRLSTSFSPLDTLKALQAHRWTIYDGQYLILIVLGIFSLCIIESPGPLAKTIVALGLISSLLMPITCQFFLPFLPPICWLVFFYACQFIPSEWRPPIWVRVLPALENIIYGANLSNILSAHQSTALDLLAWLPYGIMHYGAPVVCAIFLFIFGPPGITPIFARSFGYMNIAGVIIQFLFPCSPPWYENLYGLAPAHYGMPGDPGHATFEALFMSHAFPKLKPVFITYVVWLWWSTMYLSHHYAVDLIGGGLLAAVTFYYVKSRFLPRIQADKFTRWDYDYVEVGTAEMTMPGSYGYDVADGLQMDSDEWTVGSSSSISSGSLSPVDEQSLWDGDTEVVPKRSSDLETGLGISR</sequence>
<gene>
    <name evidence="8" type="ORF">MCYG_03450</name>
</gene>
<keyword evidence="9" id="KW-1185">Reference proteome</keyword>
<keyword evidence="4 6" id="KW-0472">Membrane</keyword>
<evidence type="ECO:0000313" key="9">
    <source>
        <dbReference type="Proteomes" id="UP000002035"/>
    </source>
</evidence>
<dbReference type="Proteomes" id="UP000002035">
    <property type="component" value="Unassembled WGS sequence"/>
</dbReference>
<feature type="compositionally biased region" description="Low complexity" evidence="5">
    <location>
        <begin position="361"/>
        <end position="372"/>
    </location>
</feature>
<evidence type="ECO:0000259" key="7">
    <source>
        <dbReference type="SMART" id="SM00014"/>
    </source>
</evidence>
<proteinExistence type="predicted"/>
<dbReference type="GeneID" id="9222663"/>
<keyword evidence="2 6" id="KW-0812">Transmembrane</keyword>
<dbReference type="OMA" id="WSIYDAQ"/>
<dbReference type="CDD" id="cd03386">
    <property type="entry name" value="PAP2_Aur1_like"/>
    <property type="match status" value="1"/>
</dbReference>
<dbReference type="GO" id="GO:0006676">
    <property type="term" value="P:mannosyl diphosphorylinositol ceramide metabolic process"/>
    <property type="evidence" value="ECO:0007669"/>
    <property type="project" value="TreeGrafter"/>
</dbReference>
<protein>
    <submittedName>
        <fullName evidence="8">Aureobasidin resistance protein Aur1</fullName>
    </submittedName>
</protein>
<evidence type="ECO:0000256" key="2">
    <source>
        <dbReference type="ARBA" id="ARBA00022692"/>
    </source>
</evidence>
<evidence type="ECO:0000256" key="4">
    <source>
        <dbReference type="ARBA" id="ARBA00023136"/>
    </source>
</evidence>
<evidence type="ECO:0000256" key="3">
    <source>
        <dbReference type="ARBA" id="ARBA00022989"/>
    </source>
</evidence>
<reference evidence="9" key="1">
    <citation type="journal article" date="2012" name="MBio">
        <title>Comparative genome analysis of Trichophyton rubrum and related dermatophytes reveals candidate genes involved in infection.</title>
        <authorList>
            <person name="Martinez D.A."/>
            <person name="Oliver B.G."/>
            <person name="Graeser Y."/>
            <person name="Goldberg J.M."/>
            <person name="Li W."/>
            <person name="Martinez-Rossi N.M."/>
            <person name="Monod M."/>
            <person name="Shelest E."/>
            <person name="Barton R.C."/>
            <person name="Birch E."/>
            <person name="Brakhage A.A."/>
            <person name="Chen Z."/>
            <person name="Gurr S.J."/>
            <person name="Heiman D."/>
            <person name="Heitman J."/>
            <person name="Kosti I."/>
            <person name="Rossi A."/>
            <person name="Saif S."/>
            <person name="Samalova M."/>
            <person name="Saunders C.W."/>
            <person name="Shea T."/>
            <person name="Summerbell R.C."/>
            <person name="Xu J."/>
            <person name="Young S."/>
            <person name="Zeng Q."/>
            <person name="Birren B.W."/>
            <person name="Cuomo C.A."/>
            <person name="White T.C."/>
        </authorList>
    </citation>
    <scope>NUCLEOTIDE SEQUENCE [LARGE SCALE GENOMIC DNA]</scope>
    <source>
        <strain evidence="9">ATCC MYA-4605 / CBS 113480</strain>
    </source>
</reference>
<comment type="subcellular location">
    <subcellularLocation>
        <location evidence="1">Membrane</location>
        <topology evidence="1">Multi-pass membrane protein</topology>
    </subcellularLocation>
</comment>
<evidence type="ECO:0000256" key="6">
    <source>
        <dbReference type="SAM" id="Phobius"/>
    </source>
</evidence>
<dbReference type="OrthoDB" id="4170585at2759"/>
<feature type="domain" description="Phosphatidic acid phosphatase type 2/haloperoxidase" evidence="7">
    <location>
        <begin position="207"/>
        <end position="310"/>
    </location>
</feature>
<feature type="transmembrane region" description="Helical" evidence="6">
    <location>
        <begin position="77"/>
        <end position="95"/>
    </location>
</feature>
<feature type="region of interest" description="Disordered" evidence="5">
    <location>
        <begin position="358"/>
        <end position="402"/>
    </location>
</feature>